<dbReference type="Pfam" id="PF06201">
    <property type="entry name" value="PITH"/>
    <property type="match status" value="1"/>
</dbReference>
<accession>G3B3I7</accession>
<dbReference type="Gene3D" id="2.60.120.470">
    <property type="entry name" value="PITH domain"/>
    <property type="match status" value="1"/>
</dbReference>
<dbReference type="GeneID" id="18247320"/>
<dbReference type="InterPro" id="IPR013766">
    <property type="entry name" value="Thioredoxin_domain"/>
</dbReference>
<dbReference type="KEGG" id="cten:18247320"/>
<evidence type="ECO:0000313" key="5">
    <source>
        <dbReference type="Proteomes" id="UP000000707"/>
    </source>
</evidence>
<dbReference type="InterPro" id="IPR008979">
    <property type="entry name" value="Galactose-bd-like_sf"/>
</dbReference>
<sequence length="331" mass="36481">MSGVQFVKSKADFQLYLSNNKYLIANFTASWCGPCQAIKPLVDDLYAEPLYGKLEIVRIDLDANQELATQYNVTAVPTFLFFENGEVVDTVRGASAKLKDSFEQLRAKADSDPTAIARAGNATTSAAPAPASSAALKEIVSFIPKGYSVLNDNVHFGDFEALNTQALNSNTSIKDVFDLSKPSTSVFSDADSQILLYVPLTHISKIYSILIKTKKPVQVSETTLLDEDDAEETQLPNLIKVWGNKLNILAFEDAAGDNAAPHIEKLSLPDEEGWYECRLKFVRFQNVQSLNLFFDGDDDDFHTVIDKIAIVGLGGEQKDQNIIDKLRGEDQ</sequence>
<name>G3B3I7_CANTC</name>
<proteinExistence type="predicted"/>
<evidence type="ECO:0000259" key="3">
    <source>
        <dbReference type="PROSITE" id="PS51532"/>
    </source>
</evidence>
<dbReference type="AlphaFoldDB" id="G3B3I7"/>
<dbReference type="PROSITE" id="PS51352">
    <property type="entry name" value="THIOREDOXIN_2"/>
    <property type="match status" value="1"/>
</dbReference>
<dbReference type="InterPro" id="IPR037047">
    <property type="entry name" value="PITH_dom_sf"/>
</dbReference>
<gene>
    <name evidence="4" type="ORF">CANTEDRAFT_114219</name>
</gene>
<keyword evidence="1" id="KW-1015">Disulfide bond</keyword>
<protein>
    <submittedName>
        <fullName evidence="4">Thioredoxin-like protein</fullName>
    </submittedName>
</protein>
<dbReference type="Gene3D" id="3.40.30.10">
    <property type="entry name" value="Glutaredoxin"/>
    <property type="match status" value="1"/>
</dbReference>
<dbReference type="STRING" id="590646.G3B3I7"/>
<dbReference type="PROSITE" id="PS00194">
    <property type="entry name" value="THIOREDOXIN_1"/>
    <property type="match status" value="1"/>
</dbReference>
<evidence type="ECO:0000256" key="1">
    <source>
        <dbReference type="ARBA" id="ARBA00023157"/>
    </source>
</evidence>
<dbReference type="Pfam" id="PF00085">
    <property type="entry name" value="Thioredoxin"/>
    <property type="match status" value="1"/>
</dbReference>
<dbReference type="PRINTS" id="PR00421">
    <property type="entry name" value="THIOREDOXIN"/>
</dbReference>
<dbReference type="EMBL" id="GL996521">
    <property type="protein sequence ID" value="EGV64170.1"/>
    <property type="molecule type" value="Genomic_DNA"/>
</dbReference>
<dbReference type="Proteomes" id="UP000000707">
    <property type="component" value="Unassembled WGS sequence"/>
</dbReference>
<evidence type="ECO:0000313" key="4">
    <source>
        <dbReference type="EMBL" id="EGV64170.1"/>
    </source>
</evidence>
<dbReference type="GO" id="GO:0005737">
    <property type="term" value="C:cytoplasm"/>
    <property type="evidence" value="ECO:0007669"/>
    <property type="project" value="UniProtKB-ARBA"/>
</dbReference>
<dbReference type="PROSITE" id="PS51532">
    <property type="entry name" value="PITH"/>
    <property type="match status" value="1"/>
</dbReference>
<dbReference type="CDD" id="cd02947">
    <property type="entry name" value="TRX_family"/>
    <property type="match status" value="1"/>
</dbReference>
<reference evidence="4 5" key="1">
    <citation type="journal article" date="2011" name="Proc. Natl. Acad. Sci. U.S.A.">
        <title>Comparative genomics of xylose-fermenting fungi for enhanced biofuel production.</title>
        <authorList>
            <person name="Wohlbach D.J."/>
            <person name="Kuo A."/>
            <person name="Sato T.K."/>
            <person name="Potts K.M."/>
            <person name="Salamov A.A."/>
            <person name="LaButti K.M."/>
            <person name="Sun H."/>
            <person name="Clum A."/>
            <person name="Pangilinan J.L."/>
            <person name="Lindquist E.A."/>
            <person name="Lucas S."/>
            <person name="Lapidus A."/>
            <person name="Jin M."/>
            <person name="Gunawan C."/>
            <person name="Balan V."/>
            <person name="Dale B.E."/>
            <person name="Jeffries T.W."/>
            <person name="Zinkel R."/>
            <person name="Barry K.W."/>
            <person name="Grigoriev I.V."/>
            <person name="Gasch A.P."/>
        </authorList>
    </citation>
    <scope>NUCLEOTIDE SEQUENCE [LARGE SCALE GENOMIC DNA]</scope>
    <source>
        <strain evidence="5">ATCC 10573 / BCRC 21748 / CBS 615 / JCM 9827 / NBRC 10315 / NRRL Y-1498 / VKM Y-70</strain>
    </source>
</reference>
<dbReference type="InterPro" id="IPR010400">
    <property type="entry name" value="PITH_dom"/>
</dbReference>
<dbReference type="OrthoDB" id="2121326at2759"/>
<feature type="domain" description="PITH" evidence="3">
    <location>
        <begin position="139"/>
        <end position="330"/>
    </location>
</feature>
<dbReference type="InterPro" id="IPR017937">
    <property type="entry name" value="Thioredoxin_CS"/>
</dbReference>
<dbReference type="HOGENOM" id="CLU_072377_0_0_1"/>
<dbReference type="SUPFAM" id="SSF52833">
    <property type="entry name" value="Thioredoxin-like"/>
    <property type="match status" value="1"/>
</dbReference>
<keyword evidence="5" id="KW-1185">Reference proteome</keyword>
<dbReference type="SUPFAM" id="SSF49785">
    <property type="entry name" value="Galactose-binding domain-like"/>
    <property type="match status" value="1"/>
</dbReference>
<organism evidence="5">
    <name type="scientific">Candida tenuis (strain ATCC 10573 / BCRC 21748 / CBS 615 / JCM 9827 / NBRC 10315 / NRRL Y-1498 / VKM Y-70)</name>
    <name type="common">Yeast</name>
    <name type="synonym">Yamadazyma tenuis</name>
    <dbReference type="NCBI Taxonomy" id="590646"/>
    <lineage>
        <taxon>Eukaryota</taxon>
        <taxon>Fungi</taxon>
        <taxon>Dikarya</taxon>
        <taxon>Ascomycota</taxon>
        <taxon>Saccharomycotina</taxon>
        <taxon>Pichiomycetes</taxon>
        <taxon>Debaryomycetaceae</taxon>
        <taxon>Yamadazyma</taxon>
    </lineage>
</organism>
<feature type="domain" description="Thioredoxin" evidence="2">
    <location>
        <begin position="1"/>
        <end position="114"/>
    </location>
</feature>
<dbReference type="eggNOG" id="KOG0908">
    <property type="taxonomic scope" value="Eukaryota"/>
</dbReference>
<evidence type="ECO:0000259" key="2">
    <source>
        <dbReference type="PROSITE" id="PS51352"/>
    </source>
</evidence>
<dbReference type="InterPro" id="IPR036249">
    <property type="entry name" value="Thioredoxin-like_sf"/>
</dbReference>
<dbReference type="PANTHER" id="PTHR46115">
    <property type="entry name" value="THIOREDOXIN-LIKE PROTEIN 1"/>
    <property type="match status" value="1"/>
</dbReference>